<reference evidence="1" key="1">
    <citation type="journal article" date="2014" name="Int. J. Syst. Evol. Microbiol.">
        <title>Complete genome sequence of Corynebacterium casei LMG S-19264T (=DSM 44701T), isolated from a smear-ripened cheese.</title>
        <authorList>
            <consortium name="US DOE Joint Genome Institute (JGI-PGF)"/>
            <person name="Walter F."/>
            <person name="Albersmeier A."/>
            <person name="Kalinowski J."/>
            <person name="Ruckert C."/>
        </authorList>
    </citation>
    <scope>NUCLEOTIDE SEQUENCE</scope>
    <source>
        <strain evidence="1">JCM 3172</strain>
    </source>
</reference>
<protein>
    <submittedName>
        <fullName evidence="1">Uncharacterized protein</fullName>
    </submittedName>
</protein>
<proteinExistence type="predicted"/>
<sequence length="245" mass="25341">MAKQILLDCRLFAVGADLSGASNKIELSAEHEDKDVTNYRSNGWKEVLAGIGSAEIAGEGQWEAGDPSLVDDASWADLGGLGPYTVCPNDSVVGALAYFAKGMRADFKFGDAVGEVAPWSGMVKSSWPMVRGQIAHPPGMARTVTGTGTALELGAVAAGQRLYAALHVLSVAGTDTPTITVRIESDDAAGMASPTTQLTFGAATAAGGEILRTDGSAITDTHYRVAWTISGTSPSFMFAVSLGVR</sequence>
<dbReference type="EMBL" id="BMQQ01000016">
    <property type="protein sequence ID" value="GGT43371.1"/>
    <property type="molecule type" value="Genomic_DNA"/>
</dbReference>
<comment type="caution">
    <text evidence="1">The sequence shown here is derived from an EMBL/GenBank/DDBJ whole genome shotgun (WGS) entry which is preliminary data.</text>
</comment>
<name>A0A918H9I9_9ACTN</name>
<reference evidence="1" key="2">
    <citation type="submission" date="2020-09" db="EMBL/GenBank/DDBJ databases">
        <authorList>
            <person name="Sun Q."/>
            <person name="Ohkuma M."/>
        </authorList>
    </citation>
    <scope>NUCLEOTIDE SEQUENCE</scope>
    <source>
        <strain evidence="1">JCM 3172</strain>
    </source>
</reference>
<dbReference type="Proteomes" id="UP000619486">
    <property type="component" value="Unassembled WGS sequence"/>
</dbReference>
<evidence type="ECO:0000313" key="1">
    <source>
        <dbReference type="EMBL" id="GGT43371.1"/>
    </source>
</evidence>
<dbReference type="AlphaFoldDB" id="A0A918H9I9"/>
<keyword evidence="2" id="KW-1185">Reference proteome</keyword>
<dbReference type="RefSeq" id="WP_189203016.1">
    <property type="nucleotide sequence ID" value="NZ_BMQQ01000016.1"/>
</dbReference>
<evidence type="ECO:0000313" key="2">
    <source>
        <dbReference type="Proteomes" id="UP000619486"/>
    </source>
</evidence>
<gene>
    <name evidence="1" type="ORF">GCM10014713_41300</name>
</gene>
<organism evidence="1 2">
    <name type="scientific">Streptomyces purpureus</name>
    <dbReference type="NCBI Taxonomy" id="1951"/>
    <lineage>
        <taxon>Bacteria</taxon>
        <taxon>Bacillati</taxon>
        <taxon>Actinomycetota</taxon>
        <taxon>Actinomycetes</taxon>
        <taxon>Kitasatosporales</taxon>
        <taxon>Streptomycetaceae</taxon>
        <taxon>Streptomyces</taxon>
    </lineage>
</organism>
<accession>A0A918H9I9</accession>